<evidence type="ECO:0000256" key="8">
    <source>
        <dbReference type="ARBA" id="ARBA00022898"/>
    </source>
</evidence>
<comment type="caution">
    <text evidence="13">The sequence shown here is derived from an EMBL/GenBank/DDBJ whole genome shotgun (WGS) entry which is preliminary data.</text>
</comment>
<comment type="subunit">
    <text evidence="3">Homodimer.</text>
</comment>
<proteinExistence type="inferred from homology"/>
<accession>A0A2N0VLR9</accession>
<dbReference type="GO" id="GO:0047810">
    <property type="term" value="F:D-alanine-2-oxoglutarate aminotransferase activity"/>
    <property type="evidence" value="ECO:0007669"/>
    <property type="project" value="UniProtKB-EC"/>
</dbReference>
<evidence type="ECO:0000313" key="14">
    <source>
        <dbReference type="Proteomes" id="UP000233398"/>
    </source>
</evidence>
<comment type="catalytic activity">
    <reaction evidence="12">
        <text>D-alanine + 2-oxoglutarate = D-glutamate + pyruvate</text>
        <dbReference type="Rhea" id="RHEA:15869"/>
        <dbReference type="ChEBI" id="CHEBI:15361"/>
        <dbReference type="ChEBI" id="CHEBI:16810"/>
        <dbReference type="ChEBI" id="CHEBI:29986"/>
        <dbReference type="ChEBI" id="CHEBI:57416"/>
        <dbReference type="EC" id="2.6.1.21"/>
    </reaction>
</comment>
<name>A0A2N0VLR9_9BACT</name>
<keyword evidence="8" id="KW-0663">Pyridoxal phosphate</keyword>
<evidence type="ECO:0000256" key="6">
    <source>
        <dbReference type="ARBA" id="ARBA00022576"/>
    </source>
</evidence>
<evidence type="ECO:0000256" key="7">
    <source>
        <dbReference type="ARBA" id="ARBA00022679"/>
    </source>
</evidence>
<evidence type="ECO:0000256" key="10">
    <source>
        <dbReference type="ARBA" id="ARBA00033316"/>
    </source>
</evidence>
<evidence type="ECO:0000256" key="9">
    <source>
        <dbReference type="ARBA" id="ARBA00030138"/>
    </source>
</evidence>
<dbReference type="Pfam" id="PF01063">
    <property type="entry name" value="Aminotran_4"/>
    <property type="match status" value="1"/>
</dbReference>
<dbReference type="OrthoDB" id="9804984at2"/>
<dbReference type="RefSeq" id="WP_101072636.1">
    <property type="nucleotide sequence ID" value="NZ_PISP01000001.1"/>
</dbReference>
<sequence>MQVYLNGSFIEQENAAISIADRGFVFGDGVYEVTRVVNGSFFQEKEHLDRLDEGLKGLKIKLDQELRNRIPELSRELLQRNGHTEGEATVYLQVTRGAAFPRTHTFPDPEVPATLFLSSGHFKPHNELHENGVKVITVPDVRWSRCNLKTVNLLPNTLAKQQAKDAGVNSAIMIRDGVITESPNANIFAVKDETLYTFPASNYILNGITRRVVIDIAEGLNIPLTTEPVRLDDLYELDEIFFTGTTTDIQPIIDVDGRAIGGGKPGKIVRAIQAEYKKRLHGIA</sequence>
<evidence type="ECO:0000256" key="2">
    <source>
        <dbReference type="ARBA" id="ARBA00009320"/>
    </source>
</evidence>
<dbReference type="GO" id="GO:0046394">
    <property type="term" value="P:carboxylic acid biosynthetic process"/>
    <property type="evidence" value="ECO:0007669"/>
    <property type="project" value="UniProtKB-ARBA"/>
</dbReference>
<evidence type="ECO:0000256" key="11">
    <source>
        <dbReference type="ARBA" id="ARBA00033391"/>
    </source>
</evidence>
<dbReference type="PANTHER" id="PTHR42743">
    <property type="entry name" value="AMINO-ACID AMINOTRANSFERASE"/>
    <property type="match status" value="1"/>
</dbReference>
<dbReference type="Gene3D" id="3.20.10.10">
    <property type="entry name" value="D-amino Acid Aminotransferase, subunit A, domain 2"/>
    <property type="match status" value="1"/>
</dbReference>
<evidence type="ECO:0000256" key="5">
    <source>
        <dbReference type="ARBA" id="ARBA00021779"/>
    </source>
</evidence>
<comment type="similarity">
    <text evidence="2">Belongs to the class-IV pyridoxal-phosphate-dependent aminotransferase family.</text>
</comment>
<dbReference type="InterPro" id="IPR043132">
    <property type="entry name" value="BCAT-like_C"/>
</dbReference>
<dbReference type="GO" id="GO:0030170">
    <property type="term" value="F:pyridoxal phosphate binding"/>
    <property type="evidence" value="ECO:0007669"/>
    <property type="project" value="InterPro"/>
</dbReference>
<evidence type="ECO:0000256" key="1">
    <source>
        <dbReference type="ARBA" id="ARBA00001933"/>
    </source>
</evidence>
<keyword evidence="6" id="KW-0032">Aminotransferase</keyword>
<dbReference type="InterPro" id="IPR050571">
    <property type="entry name" value="Class-IV_PLP-Dep_Aminotrnsfr"/>
</dbReference>
<dbReference type="FunFam" id="3.20.10.10:FF:000002">
    <property type="entry name" value="D-alanine aminotransferase"/>
    <property type="match status" value="1"/>
</dbReference>
<comment type="cofactor">
    <cofactor evidence="1">
        <name>pyridoxal 5'-phosphate</name>
        <dbReference type="ChEBI" id="CHEBI:597326"/>
    </cofactor>
</comment>
<dbReference type="GO" id="GO:0046416">
    <property type="term" value="P:D-amino acid metabolic process"/>
    <property type="evidence" value="ECO:0007669"/>
    <property type="project" value="InterPro"/>
</dbReference>
<evidence type="ECO:0000256" key="12">
    <source>
        <dbReference type="ARBA" id="ARBA00047911"/>
    </source>
</evidence>
<dbReference type="AlphaFoldDB" id="A0A2N0VLR9"/>
<dbReference type="InterPro" id="IPR005784">
    <property type="entry name" value="D_amino_transT"/>
</dbReference>
<evidence type="ECO:0000256" key="4">
    <source>
        <dbReference type="ARBA" id="ARBA00012874"/>
    </source>
</evidence>
<organism evidence="13 14">
    <name type="scientific">Rhodohalobacter barkolensis</name>
    <dbReference type="NCBI Taxonomy" id="2053187"/>
    <lineage>
        <taxon>Bacteria</taxon>
        <taxon>Pseudomonadati</taxon>
        <taxon>Balneolota</taxon>
        <taxon>Balneolia</taxon>
        <taxon>Balneolales</taxon>
        <taxon>Balneolaceae</taxon>
        <taxon>Rhodohalobacter</taxon>
    </lineage>
</organism>
<gene>
    <name evidence="13" type="primary">dat</name>
    <name evidence="13" type="ORF">CWD77_06740</name>
</gene>
<dbReference type="EMBL" id="PISP01000001">
    <property type="protein sequence ID" value="PKD45145.1"/>
    <property type="molecule type" value="Genomic_DNA"/>
</dbReference>
<dbReference type="Proteomes" id="UP000233398">
    <property type="component" value="Unassembled WGS sequence"/>
</dbReference>
<dbReference type="EC" id="2.6.1.21" evidence="4"/>
<keyword evidence="14" id="KW-1185">Reference proteome</keyword>
<dbReference type="GO" id="GO:0005829">
    <property type="term" value="C:cytosol"/>
    <property type="evidence" value="ECO:0007669"/>
    <property type="project" value="TreeGrafter"/>
</dbReference>
<dbReference type="NCBIfam" id="TIGR01121">
    <property type="entry name" value="D_amino_aminoT"/>
    <property type="match status" value="1"/>
</dbReference>
<dbReference type="InterPro" id="IPR036038">
    <property type="entry name" value="Aminotransferase-like"/>
</dbReference>
<evidence type="ECO:0000256" key="3">
    <source>
        <dbReference type="ARBA" id="ARBA00011738"/>
    </source>
</evidence>
<dbReference type="InterPro" id="IPR001544">
    <property type="entry name" value="Aminotrans_IV"/>
</dbReference>
<dbReference type="Gene3D" id="3.30.470.10">
    <property type="match status" value="1"/>
</dbReference>
<keyword evidence="7" id="KW-0808">Transferase</keyword>
<protein>
    <recommendedName>
        <fullName evidence="5">D-alanine aminotransferase</fullName>
        <ecNumber evidence="4">2.6.1.21</ecNumber>
    </recommendedName>
    <alternativeName>
        <fullName evidence="11">D-amino acid aminotransferase</fullName>
    </alternativeName>
    <alternativeName>
        <fullName evidence="9">D-amino acid transaminase</fullName>
    </alternativeName>
    <alternativeName>
        <fullName evidence="10">D-aspartate aminotransferase</fullName>
    </alternativeName>
</protein>
<dbReference type="InterPro" id="IPR043131">
    <property type="entry name" value="BCAT-like_N"/>
</dbReference>
<dbReference type="SUPFAM" id="SSF56752">
    <property type="entry name" value="D-aminoacid aminotransferase-like PLP-dependent enzymes"/>
    <property type="match status" value="1"/>
</dbReference>
<dbReference type="GO" id="GO:0008652">
    <property type="term" value="P:amino acid biosynthetic process"/>
    <property type="evidence" value="ECO:0007669"/>
    <property type="project" value="UniProtKB-ARBA"/>
</dbReference>
<evidence type="ECO:0000313" key="13">
    <source>
        <dbReference type="EMBL" id="PKD45145.1"/>
    </source>
</evidence>
<reference evidence="13 14" key="1">
    <citation type="submission" date="2017-11" db="EMBL/GenBank/DDBJ databases">
        <title>Rhodohalobacter 15182 sp. nov., isolated from a salt lake.</title>
        <authorList>
            <person name="Han S."/>
        </authorList>
    </citation>
    <scope>NUCLEOTIDE SEQUENCE [LARGE SCALE GENOMIC DNA]</scope>
    <source>
        <strain evidence="13 14">15182</strain>
    </source>
</reference>
<dbReference type="PANTHER" id="PTHR42743:SF10">
    <property type="entry name" value="D-ALANINE AMINOTRANSFERASE"/>
    <property type="match status" value="1"/>
</dbReference>